<sequence length="42" mass="4597">MTPGTRLPRYGGFFSHCDRHGIPCFFPCGLNRPSSATGQSCH</sequence>
<reference evidence="1" key="1">
    <citation type="submission" date="2019-11" db="EMBL/GenBank/DDBJ databases">
        <title>Specific Integration of Temperate Phages Decrease the Pathogenicity of Their Host Bacteria.</title>
        <authorList>
            <person name="Chen Y."/>
            <person name="Yang L."/>
            <person name="Wu B."/>
            <person name="Tao P."/>
        </authorList>
    </citation>
    <scope>NUCLEOTIDE SEQUENCE</scope>
    <source>
        <strain evidence="1">Bb01</strain>
    </source>
</reference>
<evidence type="ECO:0000313" key="1">
    <source>
        <dbReference type="EMBL" id="QHR84829.1"/>
    </source>
</evidence>
<accession>A0A6B9XMB5</accession>
<dbReference type="AlphaFoldDB" id="A0A6B9XMB5"/>
<name>A0A6B9XMB5_BORBO</name>
<organism evidence="1">
    <name type="scientific">Bordetella bronchiseptica</name>
    <name type="common">Alcaligenes bronchisepticus</name>
    <dbReference type="NCBI Taxonomy" id="518"/>
    <lineage>
        <taxon>Bacteria</taxon>
        <taxon>Pseudomonadati</taxon>
        <taxon>Pseudomonadota</taxon>
        <taxon>Betaproteobacteria</taxon>
        <taxon>Burkholderiales</taxon>
        <taxon>Alcaligenaceae</taxon>
        <taxon>Bordetella</taxon>
    </lineage>
</organism>
<protein>
    <submittedName>
        <fullName evidence="1">Uncharacterized protein</fullName>
    </submittedName>
</protein>
<proteinExistence type="predicted"/>
<dbReference type="EMBL" id="MN660071">
    <property type="protein sequence ID" value="QHR84829.1"/>
    <property type="molecule type" value="Genomic_DNA"/>
</dbReference>